<sequence>MGHQEYSSEFKNQVVQFIIGRCIGIVPPRDTLKEAQLKFKISRQTCTRWWNAAKKQQQRGESMQLVSLKKVRSYPKKLHLDVEVLKSMHFSKRCNLLSVAAGLGCSKATVWRTNQLPMDLEVPVELAMQAIAYLRDQGSNHGLEMIAHLGDDISPYKFFIRHYWAVSHLIDVVALTTSKTSGRGCAAFTARYASSRGGAAFTANYATGRGSGVVDTTRKASGQGRGTYASGGFADIYGGNCSKYDLSLGNSPRYDLFSGKRTKSALYRASAGTRVRRGLIHPSPSG</sequence>
<evidence type="ECO:0000313" key="1">
    <source>
        <dbReference type="EMBL" id="KAG6392265.1"/>
    </source>
</evidence>
<evidence type="ECO:0000313" key="2">
    <source>
        <dbReference type="Proteomes" id="UP000298416"/>
    </source>
</evidence>
<organism evidence="1">
    <name type="scientific">Salvia splendens</name>
    <name type="common">Scarlet sage</name>
    <dbReference type="NCBI Taxonomy" id="180675"/>
    <lineage>
        <taxon>Eukaryota</taxon>
        <taxon>Viridiplantae</taxon>
        <taxon>Streptophyta</taxon>
        <taxon>Embryophyta</taxon>
        <taxon>Tracheophyta</taxon>
        <taxon>Spermatophyta</taxon>
        <taxon>Magnoliopsida</taxon>
        <taxon>eudicotyledons</taxon>
        <taxon>Gunneridae</taxon>
        <taxon>Pentapetalae</taxon>
        <taxon>asterids</taxon>
        <taxon>lamiids</taxon>
        <taxon>Lamiales</taxon>
        <taxon>Lamiaceae</taxon>
        <taxon>Nepetoideae</taxon>
        <taxon>Mentheae</taxon>
        <taxon>Salviinae</taxon>
        <taxon>Salvia</taxon>
        <taxon>Salvia subgen. Calosphace</taxon>
        <taxon>core Calosphace</taxon>
    </lineage>
</organism>
<reference evidence="1" key="1">
    <citation type="submission" date="2018-01" db="EMBL/GenBank/DDBJ databases">
        <authorList>
            <person name="Mao J.F."/>
        </authorList>
    </citation>
    <scope>NUCLEOTIDE SEQUENCE</scope>
    <source>
        <strain evidence="1">Huo1</strain>
        <tissue evidence="1">Leaf</tissue>
    </source>
</reference>
<dbReference type="EMBL" id="PNBA02000018">
    <property type="protein sequence ID" value="KAG6392265.1"/>
    <property type="molecule type" value="Genomic_DNA"/>
</dbReference>
<name>A0A8X8WBZ4_SALSN</name>
<reference evidence="1" key="2">
    <citation type="submission" date="2020-08" db="EMBL/GenBank/DDBJ databases">
        <title>Plant Genome Project.</title>
        <authorList>
            <person name="Zhang R.-G."/>
        </authorList>
    </citation>
    <scope>NUCLEOTIDE SEQUENCE</scope>
    <source>
        <strain evidence="1">Huo1</strain>
        <tissue evidence="1">Leaf</tissue>
    </source>
</reference>
<protein>
    <submittedName>
        <fullName evidence="1">Uncharacterized protein</fullName>
    </submittedName>
</protein>
<dbReference type="AlphaFoldDB" id="A0A8X8WBZ4"/>
<accession>A0A8X8WBZ4</accession>
<keyword evidence="2" id="KW-1185">Reference proteome</keyword>
<proteinExistence type="predicted"/>
<dbReference type="Proteomes" id="UP000298416">
    <property type="component" value="Unassembled WGS sequence"/>
</dbReference>
<comment type="caution">
    <text evidence="1">The sequence shown here is derived from an EMBL/GenBank/DDBJ whole genome shotgun (WGS) entry which is preliminary data.</text>
</comment>
<gene>
    <name evidence="1" type="ORF">SASPL_146479</name>
</gene>
<dbReference type="PANTHER" id="PTHR33889">
    <property type="entry name" value="OS04G0681850 PROTEIN"/>
    <property type="match status" value="1"/>
</dbReference>
<dbReference type="PANTHER" id="PTHR33889:SF7">
    <property type="entry name" value="OS04G0681850 PROTEIN"/>
    <property type="match status" value="1"/>
</dbReference>